<dbReference type="SUPFAM" id="SSF51735">
    <property type="entry name" value="NAD(P)-binding Rossmann-fold domains"/>
    <property type="match status" value="1"/>
</dbReference>
<dbReference type="PANTHER" id="PTHR48079:SF6">
    <property type="entry name" value="NAD(P)-BINDING DOMAIN-CONTAINING PROTEIN-RELATED"/>
    <property type="match status" value="1"/>
</dbReference>
<protein>
    <recommendedName>
        <fullName evidence="1">NAD(P)-binding domain-containing protein</fullName>
    </recommendedName>
</protein>
<name>A0A139I0V9_9PEZI</name>
<feature type="domain" description="NAD(P)-binding" evidence="1">
    <location>
        <begin position="8"/>
        <end position="109"/>
    </location>
</feature>
<dbReference type="EMBL" id="LFZO01000468">
    <property type="protein sequence ID" value="KXT08265.1"/>
    <property type="molecule type" value="Genomic_DNA"/>
</dbReference>
<dbReference type="GO" id="GO:0005737">
    <property type="term" value="C:cytoplasm"/>
    <property type="evidence" value="ECO:0007669"/>
    <property type="project" value="TreeGrafter"/>
</dbReference>
<organism evidence="2 3">
    <name type="scientific">Pseudocercospora musae</name>
    <dbReference type="NCBI Taxonomy" id="113226"/>
    <lineage>
        <taxon>Eukaryota</taxon>
        <taxon>Fungi</taxon>
        <taxon>Dikarya</taxon>
        <taxon>Ascomycota</taxon>
        <taxon>Pezizomycotina</taxon>
        <taxon>Dothideomycetes</taxon>
        <taxon>Dothideomycetidae</taxon>
        <taxon>Mycosphaerellales</taxon>
        <taxon>Mycosphaerellaceae</taxon>
        <taxon>Pseudocercospora</taxon>
    </lineage>
</organism>
<dbReference type="PANTHER" id="PTHR48079">
    <property type="entry name" value="PROTEIN YEEZ"/>
    <property type="match status" value="1"/>
</dbReference>
<comment type="caution">
    <text evidence="2">The sequence shown here is derived from an EMBL/GenBank/DDBJ whole genome shotgun (WGS) entry which is preliminary data.</text>
</comment>
<dbReference type="Gene3D" id="3.40.50.720">
    <property type="entry name" value="NAD(P)-binding Rossmann-like Domain"/>
    <property type="match status" value="1"/>
</dbReference>
<proteinExistence type="predicted"/>
<dbReference type="GO" id="GO:0004029">
    <property type="term" value="F:aldehyde dehydrogenase (NAD+) activity"/>
    <property type="evidence" value="ECO:0007669"/>
    <property type="project" value="TreeGrafter"/>
</dbReference>
<evidence type="ECO:0000259" key="1">
    <source>
        <dbReference type="Pfam" id="PF13460"/>
    </source>
</evidence>
<dbReference type="AlphaFoldDB" id="A0A139I0V9"/>
<reference evidence="2 3" key="1">
    <citation type="submission" date="2015-07" db="EMBL/GenBank/DDBJ databases">
        <title>Comparative genomics of the Sigatoka disease complex on banana suggests a link between parallel evolutionary changes in Pseudocercospora fijiensis and Pseudocercospora eumusae and increased virulence on the banana host.</title>
        <authorList>
            <person name="Chang T.-C."/>
            <person name="Salvucci A."/>
            <person name="Crous P.W."/>
            <person name="Stergiopoulos I."/>
        </authorList>
    </citation>
    <scope>NUCLEOTIDE SEQUENCE [LARGE SCALE GENOMIC DNA]</scope>
    <source>
        <strain evidence="2 3">CBS 116634</strain>
    </source>
</reference>
<dbReference type="EMBL" id="LFZO01000468">
    <property type="protein sequence ID" value="KXT08268.1"/>
    <property type="molecule type" value="Genomic_DNA"/>
</dbReference>
<dbReference type="OrthoDB" id="10264149at2759"/>
<accession>A0A139I0V9</accession>
<dbReference type="InterPro" id="IPR051783">
    <property type="entry name" value="NAD(P)-dependent_oxidoreduct"/>
</dbReference>
<dbReference type="Pfam" id="PF13460">
    <property type="entry name" value="NAD_binding_10"/>
    <property type="match status" value="1"/>
</dbReference>
<keyword evidence="3" id="KW-1185">Reference proteome</keyword>
<dbReference type="InterPro" id="IPR016040">
    <property type="entry name" value="NAD(P)-bd_dom"/>
</dbReference>
<sequence>MTKLFITGATGYIGGDALYAIASAHPDYGITALVRNTDKGAKVAAQFAAVRLVYGHLDSTALIEEESRAADIVCHFAHADHEASAKAIIKGLSSRDTPGFLIHTSGTGILTFEDLRENTFGTTTRTKIYNDLQNVSEVTSLPDDAPHRNVDKIILQAAKDFPQKVKTAIVCPPTIYGPGRGPDNQTSIQLPGLCRMSLKKGIAVKIEKGKTIWNHVHIHDLSALYLHLVQEAAAGGSTKEWPEKPATWGEQGYYFCENGEHIWGDVSLWIAEEGVRQKLWETDRAKGISPEEAQEMQSGAKVLWGTNSRGEAKRAKVLFGWEAKGVGLKETVAEVLKEEARKMGLAQSHAVIAAGDA</sequence>
<evidence type="ECO:0000313" key="3">
    <source>
        <dbReference type="Proteomes" id="UP000073492"/>
    </source>
</evidence>
<dbReference type="Proteomes" id="UP000073492">
    <property type="component" value="Unassembled WGS sequence"/>
</dbReference>
<gene>
    <name evidence="2" type="ORF">AC579_7572</name>
</gene>
<dbReference type="EMBL" id="LFZO01000468">
    <property type="protein sequence ID" value="KXT08263.1"/>
    <property type="molecule type" value="Genomic_DNA"/>
</dbReference>
<evidence type="ECO:0000313" key="2">
    <source>
        <dbReference type="EMBL" id="KXT08263.1"/>
    </source>
</evidence>
<dbReference type="InterPro" id="IPR036291">
    <property type="entry name" value="NAD(P)-bd_dom_sf"/>
</dbReference>